<gene>
    <name evidence="5" type="ORF">QJS04_geneDACA016783</name>
</gene>
<dbReference type="AlphaFoldDB" id="A0AAV9BJU7"/>
<evidence type="ECO:0000313" key="6">
    <source>
        <dbReference type="Proteomes" id="UP001179952"/>
    </source>
</evidence>
<dbReference type="EMBL" id="JAUJYN010000003">
    <property type="protein sequence ID" value="KAK1276579.1"/>
    <property type="molecule type" value="Genomic_DNA"/>
</dbReference>
<dbReference type="InterPro" id="IPR052464">
    <property type="entry name" value="Synovial_Prolif_Regulator"/>
</dbReference>
<evidence type="ECO:0000256" key="1">
    <source>
        <dbReference type="ARBA" id="ARBA00004123"/>
    </source>
</evidence>
<evidence type="ECO:0000256" key="4">
    <source>
        <dbReference type="SAM" id="MobiDB-lite"/>
    </source>
</evidence>
<dbReference type="SUPFAM" id="SSF48371">
    <property type="entry name" value="ARM repeat"/>
    <property type="match status" value="1"/>
</dbReference>
<evidence type="ECO:0000256" key="3">
    <source>
        <dbReference type="ARBA" id="ARBA00038401"/>
    </source>
</evidence>
<name>A0AAV9BJU7_ACOGR</name>
<dbReference type="PANTHER" id="PTHR23424:SF23">
    <property type="entry name" value="PROTEIN SAAL1"/>
    <property type="match status" value="1"/>
</dbReference>
<dbReference type="Proteomes" id="UP001179952">
    <property type="component" value="Unassembled WGS sequence"/>
</dbReference>
<comment type="similarity">
    <text evidence="3">Belongs to the SAAL1 family.</text>
</comment>
<dbReference type="Gene3D" id="1.25.10.10">
    <property type="entry name" value="Leucine-rich Repeat Variant"/>
    <property type="match status" value="1"/>
</dbReference>
<keyword evidence="6" id="KW-1185">Reference proteome</keyword>
<feature type="region of interest" description="Disordered" evidence="4">
    <location>
        <begin position="47"/>
        <end position="68"/>
    </location>
</feature>
<evidence type="ECO:0000256" key="2">
    <source>
        <dbReference type="ARBA" id="ARBA00023242"/>
    </source>
</evidence>
<reference evidence="5" key="1">
    <citation type="journal article" date="2023" name="Nat. Commun.">
        <title>Diploid and tetraploid genomes of Acorus and the evolution of monocots.</title>
        <authorList>
            <person name="Ma L."/>
            <person name="Liu K.W."/>
            <person name="Li Z."/>
            <person name="Hsiao Y.Y."/>
            <person name="Qi Y."/>
            <person name="Fu T."/>
            <person name="Tang G.D."/>
            <person name="Zhang D."/>
            <person name="Sun W.H."/>
            <person name="Liu D.K."/>
            <person name="Li Y."/>
            <person name="Chen G.Z."/>
            <person name="Liu X.D."/>
            <person name="Liao X.Y."/>
            <person name="Jiang Y.T."/>
            <person name="Yu X."/>
            <person name="Hao Y."/>
            <person name="Huang J."/>
            <person name="Zhao X.W."/>
            <person name="Ke S."/>
            <person name="Chen Y.Y."/>
            <person name="Wu W.L."/>
            <person name="Hsu J.L."/>
            <person name="Lin Y.F."/>
            <person name="Huang M.D."/>
            <person name="Li C.Y."/>
            <person name="Huang L."/>
            <person name="Wang Z.W."/>
            <person name="Zhao X."/>
            <person name="Zhong W.Y."/>
            <person name="Peng D.H."/>
            <person name="Ahmad S."/>
            <person name="Lan S."/>
            <person name="Zhang J.S."/>
            <person name="Tsai W.C."/>
            <person name="Van de Peer Y."/>
            <person name="Liu Z.J."/>
        </authorList>
    </citation>
    <scope>NUCLEOTIDE SEQUENCE</scope>
    <source>
        <strain evidence="5">SCP</strain>
    </source>
</reference>
<dbReference type="PANTHER" id="PTHR23424">
    <property type="entry name" value="SERUM AMYLOID A"/>
    <property type="match status" value="1"/>
</dbReference>
<comment type="caution">
    <text evidence="5">The sequence shown here is derived from an EMBL/GenBank/DDBJ whole genome shotgun (WGS) entry which is preliminary data.</text>
</comment>
<evidence type="ECO:0000313" key="5">
    <source>
        <dbReference type="EMBL" id="KAK1276579.1"/>
    </source>
</evidence>
<dbReference type="GO" id="GO:0005634">
    <property type="term" value="C:nucleus"/>
    <property type="evidence" value="ECO:0007669"/>
    <property type="project" value="UniProtKB-SubCell"/>
</dbReference>
<accession>A0AAV9BJU7</accession>
<reference evidence="5" key="2">
    <citation type="submission" date="2023-06" db="EMBL/GenBank/DDBJ databases">
        <authorList>
            <person name="Ma L."/>
            <person name="Liu K.-W."/>
            <person name="Li Z."/>
            <person name="Hsiao Y.-Y."/>
            <person name="Qi Y."/>
            <person name="Fu T."/>
            <person name="Tang G."/>
            <person name="Zhang D."/>
            <person name="Sun W.-H."/>
            <person name="Liu D.-K."/>
            <person name="Li Y."/>
            <person name="Chen G.-Z."/>
            <person name="Liu X.-D."/>
            <person name="Liao X.-Y."/>
            <person name="Jiang Y.-T."/>
            <person name="Yu X."/>
            <person name="Hao Y."/>
            <person name="Huang J."/>
            <person name="Zhao X.-W."/>
            <person name="Ke S."/>
            <person name="Chen Y.-Y."/>
            <person name="Wu W.-L."/>
            <person name="Hsu J.-L."/>
            <person name="Lin Y.-F."/>
            <person name="Huang M.-D."/>
            <person name="Li C.-Y."/>
            <person name="Huang L."/>
            <person name="Wang Z.-W."/>
            <person name="Zhao X."/>
            <person name="Zhong W.-Y."/>
            <person name="Peng D.-H."/>
            <person name="Ahmad S."/>
            <person name="Lan S."/>
            <person name="Zhang J.-S."/>
            <person name="Tsai W.-C."/>
            <person name="Van De Peer Y."/>
            <person name="Liu Z.-J."/>
        </authorList>
    </citation>
    <scope>NUCLEOTIDE SEQUENCE</scope>
    <source>
        <strain evidence="5">SCP</strain>
        <tissue evidence="5">Leaves</tissue>
    </source>
</reference>
<protein>
    <submittedName>
        <fullName evidence="5">Uncharacterized protein</fullName>
    </submittedName>
</protein>
<proteinExistence type="inferred from homology"/>
<dbReference type="InterPro" id="IPR016024">
    <property type="entry name" value="ARM-type_fold"/>
</dbReference>
<sequence>MSPTHDGAKRAGALAESAEEELLEESTVDPGYIISLIRGLLPPRDCGGDGIPGRDEPSAAEEEGGDPWEDGGCVLWDLAASKCHAEFMVKNLLLEVLSSILPVSKSVRVTEICLGIIANLACHGSLNDAVASTNGLIDAIVDQLFLGDSACLTEVCWILSLGLQSSASNSWVGALQHEHIAERVIWIFGNTLNYQLLEKSLELLLAIIESQDGGPVLLPLLIKLGLENHFVGLLTSELSKIREERSFDGCPILDLTLHLIEALSTVDTYSQVISSNEELIQLVCSVIKLRDKVEVASSSIMAMVIVANVLSDDPNLTCELSLDLLFLQGLLDTFPLIDDDLQARNALWSVLEKLLVHVQGNDTGSSILHQYALALLEKLDLIMEDLDNHPLEDSIEDEPQHASNSSASSLRRIVSLFDRWISERSGSIEDVMKDDGIDVGKVYRFMRYCQKFIG</sequence>
<comment type="subcellular location">
    <subcellularLocation>
        <location evidence="1">Nucleus</location>
    </subcellularLocation>
</comment>
<dbReference type="InterPro" id="IPR011989">
    <property type="entry name" value="ARM-like"/>
</dbReference>
<keyword evidence="2" id="KW-0539">Nucleus</keyword>
<organism evidence="5 6">
    <name type="scientific">Acorus gramineus</name>
    <name type="common">Dwarf sweet flag</name>
    <dbReference type="NCBI Taxonomy" id="55184"/>
    <lineage>
        <taxon>Eukaryota</taxon>
        <taxon>Viridiplantae</taxon>
        <taxon>Streptophyta</taxon>
        <taxon>Embryophyta</taxon>
        <taxon>Tracheophyta</taxon>
        <taxon>Spermatophyta</taxon>
        <taxon>Magnoliopsida</taxon>
        <taxon>Liliopsida</taxon>
        <taxon>Acoraceae</taxon>
        <taxon>Acorus</taxon>
    </lineage>
</organism>
<feature type="compositionally biased region" description="Acidic residues" evidence="4">
    <location>
        <begin position="58"/>
        <end position="68"/>
    </location>
</feature>